<name>A0ACC3AVX8_9EURO</name>
<protein>
    <submittedName>
        <fullName evidence="1">Uncharacterized protein</fullName>
    </submittedName>
</protein>
<comment type="caution">
    <text evidence="1">The sequence shown here is derived from an EMBL/GenBank/DDBJ whole genome shotgun (WGS) entry which is preliminary data.</text>
</comment>
<dbReference type="Proteomes" id="UP001177260">
    <property type="component" value="Unassembled WGS sequence"/>
</dbReference>
<keyword evidence="2" id="KW-1185">Reference proteome</keyword>
<reference evidence="1 2" key="1">
    <citation type="journal article" date="2023" name="ACS Omega">
        <title>Identification of the Neoaspergillic Acid Biosynthesis Gene Cluster by Establishing an In Vitro CRISPR-Ribonucleoprotein Genetic System in Aspergillus melleus.</title>
        <authorList>
            <person name="Yuan B."/>
            <person name="Grau M.F."/>
            <person name="Murata R.M."/>
            <person name="Torok T."/>
            <person name="Venkateswaran K."/>
            <person name="Stajich J.E."/>
            <person name="Wang C.C.C."/>
        </authorList>
    </citation>
    <scope>NUCLEOTIDE SEQUENCE [LARGE SCALE GENOMIC DNA]</scope>
    <source>
        <strain evidence="1 2">IMV 1140</strain>
    </source>
</reference>
<evidence type="ECO:0000313" key="2">
    <source>
        <dbReference type="Proteomes" id="UP001177260"/>
    </source>
</evidence>
<organism evidence="1 2">
    <name type="scientific">Aspergillus melleus</name>
    <dbReference type="NCBI Taxonomy" id="138277"/>
    <lineage>
        <taxon>Eukaryota</taxon>
        <taxon>Fungi</taxon>
        <taxon>Dikarya</taxon>
        <taxon>Ascomycota</taxon>
        <taxon>Pezizomycotina</taxon>
        <taxon>Eurotiomycetes</taxon>
        <taxon>Eurotiomycetidae</taxon>
        <taxon>Eurotiales</taxon>
        <taxon>Aspergillaceae</taxon>
        <taxon>Aspergillus</taxon>
        <taxon>Aspergillus subgen. Circumdati</taxon>
    </lineage>
</organism>
<gene>
    <name evidence="1" type="ORF">N8T08_008487</name>
</gene>
<dbReference type="EMBL" id="JAOPJF010000059">
    <property type="protein sequence ID" value="KAK1141822.1"/>
    <property type="molecule type" value="Genomic_DNA"/>
</dbReference>
<proteinExistence type="predicted"/>
<evidence type="ECO:0000313" key="1">
    <source>
        <dbReference type="EMBL" id="KAK1141822.1"/>
    </source>
</evidence>
<sequence length="533" mass="60449">MTREVLSFLVARLGVARDVLFGARGPELHRSLVEVFLSRIDPVFKVIHQPSLRAFLLEGKQYLDYDDGHHAPNTLASAIYYAAVCILSEEECDRVFKEHKSSVVAKYRRVCDAALYHADFPTTNDLTVLQAFMISLLSYRLLDQGRRVWTMLSMALRVGQALSLHIVNPPFSIRPLEMELRRRVWHAIGILDAQSSLDRATEPMVIPAWLEQNTPSNINDNDIDFFSNTIPPETIEYTDMTFTLLVAKAHKIMRSLNFSRWTQHGIMDMEDRQSIVIQFQKEAIKVVSGCCPDNDPLQWLTVKTAECLTASLQLAALRPLQRDSSFTPPQVKNHGLLRLCVDILQRTQDLSENSLVQSWRWFQQLWAPWHPLSVALAELCACDDVSVMESYWSTVEHSFRVVGHAVADSKDGMLWKPIDKLMRQAESKRAALITTTIPQEPQQPAPVNQLARNNQPHDPTLISTPNEQSAVGNALPPMETSEQNTSEPGVPKDIWEILNFDDWTEDLGQTSWSSFTSFLDDLHEADDSILTFA</sequence>
<accession>A0ACC3AVX8</accession>